<keyword evidence="5" id="KW-1185">Reference proteome</keyword>
<dbReference type="InterPro" id="IPR052155">
    <property type="entry name" value="Biofilm_reg_signaling"/>
</dbReference>
<dbReference type="PANTHER" id="PTHR44757:SF2">
    <property type="entry name" value="BIOFILM ARCHITECTURE MAINTENANCE PROTEIN MBAA"/>
    <property type="match status" value="1"/>
</dbReference>
<evidence type="ECO:0000259" key="2">
    <source>
        <dbReference type="PROSITE" id="PS50883"/>
    </source>
</evidence>
<feature type="domain" description="GGDEF" evidence="3">
    <location>
        <begin position="302"/>
        <end position="440"/>
    </location>
</feature>
<feature type="transmembrane region" description="Helical" evidence="1">
    <location>
        <begin position="161"/>
        <end position="178"/>
    </location>
</feature>
<evidence type="ECO:0000313" key="4">
    <source>
        <dbReference type="EMBL" id="MET4567849.1"/>
    </source>
</evidence>
<feature type="transmembrane region" description="Helical" evidence="1">
    <location>
        <begin position="190"/>
        <end position="210"/>
    </location>
</feature>
<evidence type="ECO:0000259" key="3">
    <source>
        <dbReference type="PROSITE" id="PS50887"/>
    </source>
</evidence>
<dbReference type="GO" id="GO:0052621">
    <property type="term" value="F:diguanylate cyclase activity"/>
    <property type="evidence" value="ECO:0007669"/>
    <property type="project" value="UniProtKB-EC"/>
</dbReference>
<evidence type="ECO:0000313" key="5">
    <source>
        <dbReference type="Proteomes" id="UP001549251"/>
    </source>
</evidence>
<dbReference type="Pfam" id="PF00990">
    <property type="entry name" value="GGDEF"/>
    <property type="match status" value="1"/>
</dbReference>
<dbReference type="RefSeq" id="WP_354546719.1">
    <property type="nucleotide sequence ID" value="NZ_JBEPSD010000001.1"/>
</dbReference>
<keyword evidence="1" id="KW-0812">Transmembrane</keyword>
<feature type="transmembrane region" description="Helical" evidence="1">
    <location>
        <begin position="12"/>
        <end position="33"/>
    </location>
</feature>
<dbReference type="InterPro" id="IPR001633">
    <property type="entry name" value="EAL_dom"/>
</dbReference>
<dbReference type="CDD" id="cd01948">
    <property type="entry name" value="EAL"/>
    <property type="match status" value="1"/>
</dbReference>
<dbReference type="EMBL" id="JBEPSD010000001">
    <property type="protein sequence ID" value="MET4567849.1"/>
    <property type="molecule type" value="Genomic_DNA"/>
</dbReference>
<dbReference type="Pfam" id="PF00563">
    <property type="entry name" value="EAL"/>
    <property type="match status" value="1"/>
</dbReference>
<feature type="transmembrane region" description="Helical" evidence="1">
    <location>
        <begin position="106"/>
        <end position="123"/>
    </location>
</feature>
<dbReference type="SMART" id="SM00052">
    <property type="entry name" value="EAL"/>
    <property type="match status" value="1"/>
</dbReference>
<dbReference type="NCBIfam" id="TIGR00254">
    <property type="entry name" value="GGDEF"/>
    <property type="match status" value="1"/>
</dbReference>
<feature type="transmembrane region" description="Helical" evidence="1">
    <location>
        <begin position="70"/>
        <end position="94"/>
    </location>
</feature>
<feature type="transmembrane region" description="Helical" evidence="1">
    <location>
        <begin position="45"/>
        <end position="64"/>
    </location>
</feature>
<organism evidence="4 5">
    <name type="scientific">Rhodanobacter soli</name>
    <dbReference type="NCBI Taxonomy" id="590609"/>
    <lineage>
        <taxon>Bacteria</taxon>
        <taxon>Pseudomonadati</taxon>
        <taxon>Pseudomonadota</taxon>
        <taxon>Gammaproteobacteria</taxon>
        <taxon>Lysobacterales</taxon>
        <taxon>Rhodanobacteraceae</taxon>
        <taxon>Rhodanobacter</taxon>
    </lineage>
</organism>
<dbReference type="SUPFAM" id="SSF141868">
    <property type="entry name" value="EAL domain-like"/>
    <property type="match status" value="1"/>
</dbReference>
<sequence>MQDLANHLNFGYFTAALLATAAVAFGAGVQFLVIGVRQRRDPTHLAFAVLCLCIATLACSNAVMDAADSPALAILALRILCAAAVLALPALMLFVGGYTGRPVDRYLLGTVCALSLWLFWINLHSPYSMLDTTLHEAAPTVLPWGEALYTLEGTPSAWGHAFRWLSYAIFLWAMYRAARQYRDGQRLRGAMLGVCLLIQFLALLWGAIVVNTLGKPYPSIDAFAFLSFVLLMSLLLASQMHSHALQLERTASELRAEAEIRREAELDLRHAAYHDALTGLPNRLRALYILADLLADAAQSDQYGAVLMIDLDNFKTINDSLGHHAGDRVLETIADSLLAAAPSASTVARLGGDEFVVLLGTLDEDADTAATRAMQVAERMLERLATPLAIDSRVLGIGASIGVAVFPNLDAGAADIIRCADIALYRAKSAGRNAARLFLPHMQRDADARLELERGLRTALERQEFSLRFQPQVDMRGRPVGAEALLRWKHPRLGEVSPATFIPVAEETGLIHALGAWVIAEVCNHVREWRRLGMDFGGRIAVNVSPWQIAHPQFVPNIEAQVKAAGIEPSALTLELTESALLNDFDTALRTLHQLSAIGFRLALDDFGTGYSSLAYLQQLPLDELKIDRTFISALQPAITDPLAGFIVDIGRRLGMTTIAEGVETRQQRIMLETLGCDIVQGYFISLPLTADDFQRWMTRHATASEVAVISDF</sequence>
<comment type="caution">
    <text evidence="4">The sequence shown here is derived from an EMBL/GenBank/DDBJ whole genome shotgun (WGS) entry which is preliminary data.</text>
</comment>
<keyword evidence="1" id="KW-1133">Transmembrane helix</keyword>
<dbReference type="InterPro" id="IPR029787">
    <property type="entry name" value="Nucleotide_cyclase"/>
</dbReference>
<name>A0ABV2PS34_9GAMM</name>
<dbReference type="Pfam" id="PF16927">
    <property type="entry name" value="HisKA_7TM"/>
    <property type="match status" value="1"/>
</dbReference>
<accession>A0ABV2PS34</accession>
<dbReference type="PROSITE" id="PS50883">
    <property type="entry name" value="EAL"/>
    <property type="match status" value="1"/>
</dbReference>
<keyword evidence="1" id="KW-0472">Membrane</keyword>
<reference evidence="4 5" key="1">
    <citation type="submission" date="2024-06" db="EMBL/GenBank/DDBJ databases">
        <title>Sorghum-associated microbial communities from plants grown in Nebraska, USA.</title>
        <authorList>
            <person name="Schachtman D."/>
        </authorList>
    </citation>
    <scope>NUCLEOTIDE SEQUENCE [LARGE SCALE GENOMIC DNA]</scope>
    <source>
        <strain evidence="4 5">1757</strain>
    </source>
</reference>
<dbReference type="PROSITE" id="PS50887">
    <property type="entry name" value="GGDEF"/>
    <property type="match status" value="1"/>
</dbReference>
<dbReference type="SMART" id="SM00267">
    <property type="entry name" value="GGDEF"/>
    <property type="match status" value="1"/>
</dbReference>
<dbReference type="SUPFAM" id="SSF55073">
    <property type="entry name" value="Nucleotide cyclase"/>
    <property type="match status" value="1"/>
</dbReference>
<dbReference type="CDD" id="cd01949">
    <property type="entry name" value="GGDEF"/>
    <property type="match status" value="1"/>
</dbReference>
<dbReference type="EC" id="2.7.7.65" evidence="4"/>
<keyword evidence="4" id="KW-0808">Transferase</keyword>
<dbReference type="PANTHER" id="PTHR44757">
    <property type="entry name" value="DIGUANYLATE CYCLASE DGCP"/>
    <property type="match status" value="1"/>
</dbReference>
<dbReference type="Proteomes" id="UP001549251">
    <property type="component" value="Unassembled WGS sequence"/>
</dbReference>
<protein>
    <submittedName>
        <fullName evidence="4">Diguanylate cyclase (GGDEF)-like protein</fullName>
        <ecNumber evidence="4">2.7.7.65</ecNumber>
    </submittedName>
</protein>
<dbReference type="InterPro" id="IPR031621">
    <property type="entry name" value="HisKA_7TM"/>
</dbReference>
<dbReference type="InterPro" id="IPR000160">
    <property type="entry name" value="GGDEF_dom"/>
</dbReference>
<gene>
    <name evidence="4" type="ORF">ABIE04_000176</name>
</gene>
<evidence type="ECO:0000256" key="1">
    <source>
        <dbReference type="SAM" id="Phobius"/>
    </source>
</evidence>
<dbReference type="Gene3D" id="3.20.20.450">
    <property type="entry name" value="EAL domain"/>
    <property type="match status" value="1"/>
</dbReference>
<feature type="domain" description="EAL" evidence="2">
    <location>
        <begin position="449"/>
        <end position="702"/>
    </location>
</feature>
<dbReference type="InterPro" id="IPR043128">
    <property type="entry name" value="Rev_trsase/Diguanyl_cyclase"/>
</dbReference>
<keyword evidence="4" id="KW-0548">Nucleotidyltransferase</keyword>
<dbReference type="InterPro" id="IPR035919">
    <property type="entry name" value="EAL_sf"/>
</dbReference>
<dbReference type="Gene3D" id="3.30.70.270">
    <property type="match status" value="1"/>
</dbReference>
<proteinExistence type="predicted"/>